<evidence type="ECO:0000256" key="3">
    <source>
        <dbReference type="ARBA" id="ARBA00023180"/>
    </source>
</evidence>
<dbReference type="SUPFAM" id="SSF50494">
    <property type="entry name" value="Trypsin-like serine proteases"/>
    <property type="match status" value="1"/>
</dbReference>
<dbReference type="PROSITE" id="PS50240">
    <property type="entry name" value="TRYPSIN_DOM"/>
    <property type="match status" value="1"/>
</dbReference>
<feature type="region of interest" description="Disordered" evidence="5">
    <location>
        <begin position="641"/>
        <end position="662"/>
    </location>
</feature>
<evidence type="ECO:0000259" key="8">
    <source>
        <dbReference type="PROSITE" id="PS50287"/>
    </source>
</evidence>
<dbReference type="OrthoDB" id="126896at2759"/>
<dbReference type="Proteomes" id="UP000241890">
    <property type="component" value="Unassembled WGS sequence"/>
</dbReference>
<keyword evidence="4 9" id="KW-0645">Protease</keyword>
<dbReference type="PANTHER" id="PTHR24252">
    <property type="entry name" value="ACROSIN-RELATED"/>
    <property type="match status" value="1"/>
</dbReference>
<dbReference type="InterPro" id="IPR018114">
    <property type="entry name" value="TRYPSIN_HIS"/>
</dbReference>
<keyword evidence="4" id="KW-0720">Serine protease</keyword>
<dbReference type="SUPFAM" id="SSF56487">
    <property type="entry name" value="SRCR-like"/>
    <property type="match status" value="3"/>
</dbReference>
<dbReference type="Gene3D" id="3.10.250.10">
    <property type="entry name" value="SRCR-like domain"/>
    <property type="match status" value="4"/>
</dbReference>
<dbReference type="FunFam" id="2.40.10.10:FF:000068">
    <property type="entry name" value="transmembrane protease serine 2"/>
    <property type="match status" value="1"/>
</dbReference>
<keyword evidence="4" id="KW-0378">Hydrolase</keyword>
<dbReference type="InterPro" id="IPR001254">
    <property type="entry name" value="Trypsin_dom"/>
</dbReference>
<dbReference type="PROSITE" id="PS00134">
    <property type="entry name" value="TRYPSIN_HIS"/>
    <property type="match status" value="1"/>
</dbReference>
<dbReference type="AlphaFoldDB" id="A0A2R5GJR5"/>
<keyword evidence="2" id="KW-1015">Disulfide bond</keyword>
<protein>
    <submittedName>
        <fullName evidence="9">Serine protease 56</fullName>
    </submittedName>
</protein>
<dbReference type="InterPro" id="IPR001190">
    <property type="entry name" value="SRCR"/>
</dbReference>
<dbReference type="CDD" id="cd00190">
    <property type="entry name" value="Tryp_SPc"/>
    <property type="match status" value="1"/>
</dbReference>
<organism evidence="9 10">
    <name type="scientific">Hondaea fermentalgiana</name>
    <dbReference type="NCBI Taxonomy" id="2315210"/>
    <lineage>
        <taxon>Eukaryota</taxon>
        <taxon>Sar</taxon>
        <taxon>Stramenopiles</taxon>
        <taxon>Bigyra</taxon>
        <taxon>Labyrinthulomycetes</taxon>
        <taxon>Thraustochytrida</taxon>
        <taxon>Thraustochytriidae</taxon>
        <taxon>Hondaea</taxon>
    </lineage>
</organism>
<feature type="chain" id="PRO_5015350380" evidence="6">
    <location>
        <begin position="26"/>
        <end position="1042"/>
    </location>
</feature>
<dbReference type="InParanoid" id="A0A2R5GJR5"/>
<dbReference type="GO" id="GO:0006508">
    <property type="term" value="P:proteolysis"/>
    <property type="evidence" value="ECO:0007669"/>
    <property type="project" value="UniProtKB-KW"/>
</dbReference>
<evidence type="ECO:0000256" key="6">
    <source>
        <dbReference type="SAM" id="SignalP"/>
    </source>
</evidence>
<dbReference type="PANTHER" id="PTHR24252:SF7">
    <property type="entry name" value="HYALIN"/>
    <property type="match status" value="1"/>
</dbReference>
<sequence length="1042" mass="110958">MAKMNKVVKGLAVLAMVLAVAPANADEADLATPDQVEDFGSGVLNIVGGQETETDTIPWIVSLQTGSGPDLEYGHICGGSLIAPGWVLTAAHCVDSIVLPGPLAAGQTRAGVRIILGETDLDASVEETRQVRDVVDIIVHPEYDSNTNVNDLALLRLSRDIVDVQPVNFREAAKLEEKGMLLTVAGYGSTDGYFGKKMSENTTDTASSKDNRNLRRATEGSNDENAVATNNKGNAKGGDLLDVDGERDLYGYGINYITYYSESILLRKVDVPFVPYKDCVKGIYEKSEIDKKTMICAGYEKGGKDSCQGDSGGPLFRDGGVGNQYLAGIVSWGYGCAAPKAYGVYTRVSTFVEWIESYVLDGVDSNEVPTSLLQIAPTPKPTRKPKFANKVIKKSSTARLIYSNPGFIFVKPPNSRKFKVLRVNADFGDVEAAVACREVGYADGALRWDLQTEMPDVPKKFERYSPIFYCRGGESALHDCEYDDQHSAYGNYYYGEPSRPAVVECFDTKTPTRAPVTAPSDPSGAGNIIASGLRTRLHWVSGFDKNVGRLEVMYRGGEWSPICLSSYSALGETARKVACASMGFTGVSREYDPPLSSSASSSTYGFGNPSCDGLATNLLECAFSVHVQCARYAYLECTNDTPNPTASPTAPPPTPQPTETPRTVIASGPSARLVYANPGVLEVLDDNREWGTVCAAGLDYKSRDVACKSMGFASSSLMDLSNYFAYVPDGLALSTQSIQCNGDEASLAECTLVSGTSCGSASYSPDTASGHAMLSCEEEAIRFVAKFADAAEGALSGTLLVSFDGGATFGQVCDDYFDDNAAAVACRSMGLAGGTYTSVTGTNSFFMDNVDCTGSESALSQCSFFSTHNCGSSETIALQCELATDAPTPFPTQPPTHDVTDFGSVLCNEGEACTTDGAGVLRFGSGEDYGFTIFSETTTFVCSPGVIGYDPAPSTPRGERVCSFAQLSAMASSGDLADDFQRLGKRGEVVDVPGSGLVRFGQGNIWSYIVRNDADELECSTQSFPGSFTSSADQYCEFLAIA</sequence>
<dbReference type="InterPro" id="IPR043504">
    <property type="entry name" value="Peptidase_S1_PA_chymotrypsin"/>
</dbReference>
<evidence type="ECO:0000259" key="7">
    <source>
        <dbReference type="PROSITE" id="PS50240"/>
    </source>
</evidence>
<feature type="domain" description="SRCR" evidence="8">
    <location>
        <begin position="537"/>
        <end position="638"/>
    </location>
</feature>
<comment type="caution">
    <text evidence="9">The sequence shown here is derived from an EMBL/GenBank/DDBJ whole genome shotgun (WGS) entry which is preliminary data.</text>
</comment>
<name>A0A2R5GJR5_9STRA</name>
<evidence type="ECO:0000313" key="9">
    <source>
        <dbReference type="EMBL" id="GBG31132.1"/>
    </source>
</evidence>
<evidence type="ECO:0000313" key="10">
    <source>
        <dbReference type="Proteomes" id="UP000241890"/>
    </source>
</evidence>
<keyword evidence="10" id="KW-1185">Reference proteome</keyword>
<keyword evidence="6" id="KW-0732">Signal</keyword>
<proteinExistence type="predicted"/>
<reference evidence="9 10" key="1">
    <citation type="submission" date="2017-12" db="EMBL/GenBank/DDBJ databases">
        <title>Sequencing, de novo assembly and annotation of complete genome of a new Thraustochytrid species, strain FCC1311.</title>
        <authorList>
            <person name="Sedici K."/>
            <person name="Godart F."/>
            <person name="Aiese Cigliano R."/>
            <person name="Sanseverino W."/>
            <person name="Barakat M."/>
            <person name="Ortet P."/>
            <person name="Marechal E."/>
            <person name="Cagnac O."/>
            <person name="Amato A."/>
        </authorList>
    </citation>
    <scope>NUCLEOTIDE SEQUENCE [LARGE SCALE GENOMIC DNA]</scope>
</reference>
<dbReference type="InterPro" id="IPR001314">
    <property type="entry name" value="Peptidase_S1A"/>
</dbReference>
<dbReference type="PROSITE" id="PS00135">
    <property type="entry name" value="TRYPSIN_SER"/>
    <property type="match status" value="1"/>
</dbReference>
<dbReference type="EMBL" id="BEYU01000091">
    <property type="protein sequence ID" value="GBG31132.1"/>
    <property type="molecule type" value="Genomic_DNA"/>
</dbReference>
<dbReference type="SMART" id="SM00202">
    <property type="entry name" value="SR"/>
    <property type="match status" value="3"/>
</dbReference>
<feature type="domain" description="SRCR" evidence="8">
    <location>
        <begin position="663"/>
        <end position="777"/>
    </location>
</feature>
<accession>A0A2R5GJR5</accession>
<dbReference type="Gene3D" id="2.40.10.10">
    <property type="entry name" value="Trypsin-like serine proteases"/>
    <property type="match status" value="3"/>
</dbReference>
<feature type="compositionally biased region" description="Pro residues" evidence="5">
    <location>
        <begin position="649"/>
        <end position="658"/>
    </location>
</feature>
<dbReference type="PRINTS" id="PR00722">
    <property type="entry name" value="CHYMOTRYPSIN"/>
</dbReference>
<dbReference type="PROSITE" id="PS50287">
    <property type="entry name" value="SRCR_2"/>
    <property type="match status" value="3"/>
</dbReference>
<feature type="domain" description="Peptidase S1" evidence="7">
    <location>
        <begin position="46"/>
        <end position="360"/>
    </location>
</feature>
<dbReference type="InterPro" id="IPR009003">
    <property type="entry name" value="Peptidase_S1_PA"/>
</dbReference>
<evidence type="ECO:0000256" key="4">
    <source>
        <dbReference type="RuleBase" id="RU363034"/>
    </source>
</evidence>
<dbReference type="GO" id="GO:0016020">
    <property type="term" value="C:membrane"/>
    <property type="evidence" value="ECO:0007669"/>
    <property type="project" value="InterPro"/>
</dbReference>
<dbReference type="Pfam" id="PF00089">
    <property type="entry name" value="Trypsin"/>
    <property type="match status" value="2"/>
</dbReference>
<gene>
    <name evidence="9" type="ORF">FCC1311_073532</name>
</gene>
<evidence type="ECO:0000256" key="1">
    <source>
        <dbReference type="ARBA" id="ARBA00023026"/>
    </source>
</evidence>
<evidence type="ECO:0000256" key="5">
    <source>
        <dbReference type="SAM" id="MobiDB-lite"/>
    </source>
</evidence>
<dbReference type="GO" id="GO:0004252">
    <property type="term" value="F:serine-type endopeptidase activity"/>
    <property type="evidence" value="ECO:0007669"/>
    <property type="project" value="InterPro"/>
</dbReference>
<dbReference type="InterPro" id="IPR036772">
    <property type="entry name" value="SRCR-like_dom_sf"/>
</dbReference>
<dbReference type="FunFam" id="2.40.10.10:FF:000002">
    <property type="entry name" value="Transmembrane protease serine"/>
    <property type="match status" value="1"/>
</dbReference>
<feature type="domain" description="SRCR" evidence="8">
    <location>
        <begin position="781"/>
        <end position="881"/>
    </location>
</feature>
<evidence type="ECO:0000256" key="2">
    <source>
        <dbReference type="ARBA" id="ARBA00023157"/>
    </source>
</evidence>
<keyword evidence="3" id="KW-0325">Glycoprotein</keyword>
<dbReference type="InterPro" id="IPR033116">
    <property type="entry name" value="TRYPSIN_SER"/>
</dbReference>
<feature type="signal peptide" evidence="6">
    <location>
        <begin position="1"/>
        <end position="25"/>
    </location>
</feature>
<keyword evidence="1" id="KW-0843">Virulence</keyword>
<dbReference type="SMART" id="SM00020">
    <property type="entry name" value="Tryp_SPc"/>
    <property type="match status" value="1"/>
</dbReference>
<dbReference type="Pfam" id="PF00530">
    <property type="entry name" value="SRCR"/>
    <property type="match status" value="3"/>
</dbReference>